<dbReference type="Pfam" id="PF09058">
    <property type="entry name" value="L27_1"/>
    <property type="match status" value="1"/>
</dbReference>
<reference evidence="2" key="1">
    <citation type="journal article" date="2014" name="Nature">
        <title>Elephant shark genome provides unique insights into gnathostome evolution.</title>
        <authorList>
            <consortium name="International Elephant Shark Genome Sequencing Consortium"/>
            <person name="Venkatesh B."/>
            <person name="Lee A.P."/>
            <person name="Ravi V."/>
            <person name="Maurya A.K."/>
            <person name="Lian M.M."/>
            <person name="Swann J.B."/>
            <person name="Ohta Y."/>
            <person name="Flajnik M.F."/>
            <person name="Sutoh Y."/>
            <person name="Kasahara M."/>
            <person name="Hoon S."/>
            <person name="Gangu V."/>
            <person name="Roy S.W."/>
            <person name="Irimia M."/>
            <person name="Korzh V."/>
            <person name="Kondrychyn I."/>
            <person name="Lim Z.W."/>
            <person name="Tay B.H."/>
            <person name="Tohari S."/>
            <person name="Kong K.W."/>
            <person name="Ho S."/>
            <person name="Lorente-Galdos B."/>
            <person name="Quilez J."/>
            <person name="Marques-Bonet T."/>
            <person name="Raney B.J."/>
            <person name="Ingham P.W."/>
            <person name="Tay A."/>
            <person name="Hillier L.W."/>
            <person name="Minx P."/>
            <person name="Boehm T."/>
            <person name="Wilson R.K."/>
            <person name="Brenner S."/>
            <person name="Warren W.C."/>
        </authorList>
    </citation>
    <scope>NUCLEOTIDE SEQUENCE</scope>
    <source>
        <tissue evidence="2">Gills</tissue>
    </source>
</reference>
<evidence type="ECO:0000313" key="2">
    <source>
        <dbReference type="EMBL" id="AFP11782.1"/>
    </source>
</evidence>
<feature type="domain" description="L27-1" evidence="1">
    <location>
        <begin position="6"/>
        <end position="51"/>
    </location>
</feature>
<dbReference type="EMBL" id="JW879265">
    <property type="protein sequence ID" value="AFP11782.1"/>
    <property type="molecule type" value="mRNA"/>
</dbReference>
<dbReference type="InterPro" id="IPR015143">
    <property type="entry name" value="L27_1"/>
</dbReference>
<accession>V9LGC2</accession>
<name>V9LGC2_CALMI</name>
<dbReference type="AlphaFoldDB" id="V9LGC2"/>
<organism evidence="2">
    <name type="scientific">Callorhinchus milii</name>
    <name type="common">Ghost shark</name>
    <dbReference type="NCBI Taxonomy" id="7868"/>
    <lineage>
        <taxon>Eukaryota</taxon>
        <taxon>Metazoa</taxon>
        <taxon>Chordata</taxon>
        <taxon>Craniata</taxon>
        <taxon>Vertebrata</taxon>
        <taxon>Chondrichthyes</taxon>
        <taxon>Holocephali</taxon>
        <taxon>Chimaeriformes</taxon>
        <taxon>Callorhinchidae</taxon>
        <taxon>Callorhinchus</taxon>
    </lineage>
</organism>
<protein>
    <submittedName>
        <fullName evidence="2">Disks large-like 1-like protein</fullName>
    </submittedName>
</protein>
<proteinExistence type="evidence at transcript level"/>
<dbReference type="SUPFAM" id="SSF101288">
    <property type="entry name" value="L27 domain"/>
    <property type="match status" value="1"/>
</dbReference>
<sequence>MPVKKQDTQRALLLLQDYCSKLKKPEETQLKTAIERVIRIFKSGLFQALLDRVLTNL</sequence>
<dbReference type="Gene3D" id="1.10.287.470">
    <property type="entry name" value="Helix hairpin bin"/>
    <property type="match status" value="1"/>
</dbReference>
<evidence type="ECO:0000259" key="1">
    <source>
        <dbReference type="Pfam" id="PF09058"/>
    </source>
</evidence>
<dbReference type="InterPro" id="IPR036892">
    <property type="entry name" value="L27_dom_sf"/>
</dbReference>